<evidence type="ECO:0000256" key="3">
    <source>
        <dbReference type="ARBA" id="ARBA00022525"/>
    </source>
</evidence>
<evidence type="ECO:0000256" key="14">
    <source>
        <dbReference type="ARBA" id="ARBA00045077"/>
    </source>
</evidence>
<evidence type="ECO:0000256" key="4">
    <source>
        <dbReference type="ARBA" id="ARBA00022723"/>
    </source>
</evidence>
<dbReference type="GO" id="GO:0046872">
    <property type="term" value="F:metal ion binding"/>
    <property type="evidence" value="ECO:0007669"/>
    <property type="project" value="UniProtKB-KW"/>
</dbReference>
<dbReference type="GO" id="GO:0004497">
    <property type="term" value="F:monooxygenase activity"/>
    <property type="evidence" value="ECO:0007669"/>
    <property type="project" value="UniProtKB-KW"/>
</dbReference>
<keyword evidence="20" id="KW-1185">Reference proteome</keyword>
<feature type="signal peptide" evidence="17">
    <location>
        <begin position="1"/>
        <end position="23"/>
    </location>
</feature>
<dbReference type="InterPro" id="IPR005103">
    <property type="entry name" value="AA9_LPMO"/>
</dbReference>
<evidence type="ECO:0000256" key="10">
    <source>
        <dbReference type="ARBA" id="ARBA00023157"/>
    </source>
</evidence>
<comment type="catalytic activity">
    <reaction evidence="14">
        <text>[(1-&gt;4)-beta-D-glucosyl]n+m + reduced acceptor + O2 = 4-dehydro-beta-D-glucosyl-[(1-&gt;4)-beta-D-glucosyl]n-1 + [(1-&gt;4)-beta-D-glucosyl]m + acceptor + H2O.</text>
        <dbReference type="EC" id="1.14.99.56"/>
    </reaction>
</comment>
<comment type="subcellular location">
    <subcellularLocation>
        <location evidence="2">Secreted</location>
    </subcellularLocation>
</comment>
<keyword evidence="9" id="KW-0503">Monooxygenase</keyword>
<accession>A0A4V3SHZ0</accession>
<evidence type="ECO:0000256" key="2">
    <source>
        <dbReference type="ARBA" id="ARBA00004613"/>
    </source>
</evidence>
<evidence type="ECO:0000256" key="5">
    <source>
        <dbReference type="ARBA" id="ARBA00022729"/>
    </source>
</evidence>
<evidence type="ECO:0000256" key="12">
    <source>
        <dbReference type="ARBA" id="ARBA00023326"/>
    </source>
</evidence>
<keyword evidence="10" id="KW-1015">Disulfide bond</keyword>
<keyword evidence="4" id="KW-0479">Metal-binding</keyword>
<dbReference type="CDD" id="cd21175">
    <property type="entry name" value="LPMO_AA9"/>
    <property type="match status" value="1"/>
</dbReference>
<reference evidence="19 20" key="1">
    <citation type="submission" date="2019-04" db="EMBL/GenBank/DDBJ databases">
        <title>Comparative genomics and transcriptomics to analyze fruiting body development in filamentous ascomycetes.</title>
        <authorList>
            <consortium name="DOE Joint Genome Institute"/>
            <person name="Lutkenhaus R."/>
            <person name="Traeger S."/>
            <person name="Breuer J."/>
            <person name="Kuo A."/>
            <person name="Lipzen A."/>
            <person name="Pangilinan J."/>
            <person name="Dilworth D."/>
            <person name="Sandor L."/>
            <person name="Poggeler S."/>
            <person name="Barry K."/>
            <person name="Grigoriev I.V."/>
            <person name="Nowrousian M."/>
        </authorList>
    </citation>
    <scope>NUCLEOTIDE SEQUENCE [LARGE SCALE GENOMIC DNA]</scope>
    <source>
        <strain evidence="19 20">CBS 389.68</strain>
    </source>
</reference>
<keyword evidence="5 17" id="KW-0732">Signal</keyword>
<protein>
    <recommendedName>
        <fullName evidence="15">lytic cellulose monooxygenase (C4-dehydrogenating)</fullName>
        <ecNumber evidence="15">1.14.99.56</ecNumber>
    </recommendedName>
</protein>
<comment type="cofactor">
    <cofactor evidence="1">
        <name>Cu(2+)</name>
        <dbReference type="ChEBI" id="CHEBI:29036"/>
    </cofactor>
</comment>
<keyword evidence="8" id="KW-0186">Copper</keyword>
<evidence type="ECO:0000259" key="18">
    <source>
        <dbReference type="Pfam" id="PF03443"/>
    </source>
</evidence>
<keyword evidence="3" id="KW-0964">Secreted</keyword>
<keyword evidence="12" id="KW-0624">Polysaccharide degradation</keyword>
<evidence type="ECO:0000256" key="8">
    <source>
        <dbReference type="ARBA" id="ARBA00023008"/>
    </source>
</evidence>
<dbReference type="InParanoid" id="A0A4V3SHZ0"/>
<feature type="compositionally biased region" description="Basic and acidic residues" evidence="16">
    <location>
        <begin position="243"/>
        <end position="332"/>
    </location>
</feature>
<evidence type="ECO:0000313" key="19">
    <source>
        <dbReference type="EMBL" id="TGZ78094.1"/>
    </source>
</evidence>
<feature type="domain" description="Auxiliary Activity family 9 catalytic" evidence="18">
    <location>
        <begin position="24"/>
        <end position="215"/>
    </location>
</feature>
<dbReference type="PANTHER" id="PTHR33353">
    <property type="entry name" value="PUTATIVE (AFU_ORTHOLOGUE AFUA_1G12560)-RELATED"/>
    <property type="match status" value="1"/>
</dbReference>
<dbReference type="PANTHER" id="PTHR33353:SF10">
    <property type="entry name" value="ENDO-BETA-1,4-GLUCANASE D"/>
    <property type="match status" value="1"/>
</dbReference>
<dbReference type="Proteomes" id="UP000298138">
    <property type="component" value="Unassembled WGS sequence"/>
</dbReference>
<evidence type="ECO:0000256" key="9">
    <source>
        <dbReference type="ARBA" id="ARBA00023033"/>
    </source>
</evidence>
<comment type="similarity">
    <text evidence="13">Belongs to the polysaccharide monooxygenase AA9 family.</text>
</comment>
<keyword evidence="7" id="KW-0560">Oxidoreductase</keyword>
<dbReference type="STRING" id="341454.A0A4V3SHZ0"/>
<feature type="chain" id="PRO_5020454822" description="lytic cellulose monooxygenase (C4-dehydrogenating)" evidence="17">
    <location>
        <begin position="24"/>
        <end position="455"/>
    </location>
</feature>
<evidence type="ECO:0000256" key="15">
    <source>
        <dbReference type="ARBA" id="ARBA00047174"/>
    </source>
</evidence>
<dbReference type="GO" id="GO:0005576">
    <property type="term" value="C:extracellular region"/>
    <property type="evidence" value="ECO:0007669"/>
    <property type="project" value="UniProtKB-SubCell"/>
</dbReference>
<sequence>MRLGRALTQIALVALLGVKEVAGHYFFNQIAVNGAAQGEWKYIRQPPPQRISDRIPFLVTDENMRCNEKNPAKAETLKVKAGAELTWTLTLGSAIYHPGPSLVYLFKVPAGQQIADYDFSGNPKGWFKIHQEIPAQRTARGTATSVKHTIPKDLANGDYIIRIENLGLHNNDPEVFPTCGQITVEGGGNGAPGADQMVQFPGAYQPGGKGLTMIYNVQGDFVFPGPALWTGGGGGGGAAPPPPDKEKEKKEKEEKEKKEKEKKEKEEKEKKEKEEKEKKEKEEKEKKEKEAKEKEAKEKEAKEKEAKEKKEKEEKEKKEKEEKEKNKNKDTPTDPATNSTMDHGEYAWVMVPVNMATTITVIRPTGKPLQASKQPSDKNPDFAWVKIPVGVTTTVNVTSPNDPPPKPKARLVKRWFGETLLKEEMAIAERGEQLKVPKRLAKRECNRWLCRRGWP</sequence>
<name>A0A4V3SHZ0_9PEZI</name>
<evidence type="ECO:0000256" key="17">
    <source>
        <dbReference type="SAM" id="SignalP"/>
    </source>
</evidence>
<evidence type="ECO:0000256" key="16">
    <source>
        <dbReference type="SAM" id="MobiDB-lite"/>
    </source>
</evidence>
<organism evidence="19 20">
    <name type="scientific">Ascodesmis nigricans</name>
    <dbReference type="NCBI Taxonomy" id="341454"/>
    <lineage>
        <taxon>Eukaryota</taxon>
        <taxon>Fungi</taxon>
        <taxon>Dikarya</taxon>
        <taxon>Ascomycota</taxon>
        <taxon>Pezizomycotina</taxon>
        <taxon>Pezizomycetes</taxon>
        <taxon>Pezizales</taxon>
        <taxon>Ascodesmidaceae</taxon>
        <taxon>Ascodesmis</taxon>
    </lineage>
</organism>
<dbReference type="Gene3D" id="2.70.50.70">
    <property type="match status" value="1"/>
</dbReference>
<evidence type="ECO:0000313" key="20">
    <source>
        <dbReference type="Proteomes" id="UP000298138"/>
    </source>
</evidence>
<dbReference type="Pfam" id="PF03443">
    <property type="entry name" value="AA9"/>
    <property type="match status" value="1"/>
</dbReference>
<feature type="region of interest" description="Disordered" evidence="16">
    <location>
        <begin position="227"/>
        <end position="341"/>
    </location>
</feature>
<dbReference type="OrthoDB" id="5271017at2759"/>
<keyword evidence="6" id="KW-0136">Cellulose degradation</keyword>
<evidence type="ECO:0000256" key="13">
    <source>
        <dbReference type="ARBA" id="ARBA00044502"/>
    </source>
</evidence>
<dbReference type="EC" id="1.14.99.56" evidence="15"/>
<evidence type="ECO:0000256" key="1">
    <source>
        <dbReference type="ARBA" id="ARBA00001973"/>
    </source>
</evidence>
<proteinExistence type="inferred from homology"/>
<evidence type="ECO:0000256" key="6">
    <source>
        <dbReference type="ARBA" id="ARBA00023001"/>
    </source>
</evidence>
<dbReference type="EMBL" id="ML220145">
    <property type="protein sequence ID" value="TGZ78094.1"/>
    <property type="molecule type" value="Genomic_DNA"/>
</dbReference>
<keyword evidence="11" id="KW-0119">Carbohydrate metabolism</keyword>
<gene>
    <name evidence="19" type="ORF">EX30DRAFT_398014</name>
</gene>
<dbReference type="AlphaFoldDB" id="A0A4V3SHZ0"/>
<evidence type="ECO:0000256" key="7">
    <source>
        <dbReference type="ARBA" id="ARBA00023002"/>
    </source>
</evidence>
<evidence type="ECO:0000256" key="11">
    <source>
        <dbReference type="ARBA" id="ARBA00023277"/>
    </source>
</evidence>
<dbReference type="InterPro" id="IPR049892">
    <property type="entry name" value="AA9"/>
</dbReference>
<dbReference type="GO" id="GO:0030245">
    <property type="term" value="P:cellulose catabolic process"/>
    <property type="evidence" value="ECO:0007669"/>
    <property type="project" value="UniProtKB-KW"/>
</dbReference>